<dbReference type="Proteomes" id="UP000486351">
    <property type="component" value="Unassembled WGS sequence"/>
</dbReference>
<evidence type="ECO:0000256" key="5">
    <source>
        <dbReference type="RuleBase" id="RU367124"/>
    </source>
</evidence>
<name>A0A6G0QM92_9STRA</name>
<sequence length="90" mass="9711">MRLTSFLVLATTALLAFVDIVSATKTIRRSTPAAIHSYTDNLNELSAPKRMLRTHDEDDEERAGPGTLTGLVKSGVTKIGESAKVNTLLL</sequence>
<dbReference type="EMBL" id="QXFY01002670">
    <property type="protein sequence ID" value="KAE9293988.1"/>
    <property type="molecule type" value="Genomic_DNA"/>
</dbReference>
<dbReference type="InterPro" id="IPR031825">
    <property type="entry name" value="RXLR"/>
</dbReference>
<gene>
    <name evidence="6" type="ORF">PF008_g24661</name>
</gene>
<proteinExistence type="inferred from homology"/>
<reference evidence="6 7" key="1">
    <citation type="submission" date="2018-09" db="EMBL/GenBank/DDBJ databases">
        <title>Genomic investigation of the strawberry pathogen Phytophthora fragariae indicates pathogenicity is determined by transcriptional variation in three key races.</title>
        <authorList>
            <person name="Adams T.M."/>
            <person name="Armitage A.D."/>
            <person name="Sobczyk M.K."/>
            <person name="Bates H.J."/>
            <person name="Dunwell J.M."/>
            <person name="Nellist C.F."/>
            <person name="Harrison R.J."/>
        </authorList>
    </citation>
    <scope>NUCLEOTIDE SEQUENCE [LARGE SCALE GENOMIC DNA]</scope>
    <source>
        <strain evidence="6 7">NOV-77</strain>
    </source>
</reference>
<protein>
    <recommendedName>
        <fullName evidence="5">RxLR effector protein</fullName>
    </recommendedName>
</protein>
<evidence type="ECO:0000256" key="4">
    <source>
        <dbReference type="ARBA" id="ARBA00022729"/>
    </source>
</evidence>
<keyword evidence="4 5" id="KW-0732">Signal</keyword>
<evidence type="ECO:0000313" key="6">
    <source>
        <dbReference type="EMBL" id="KAE9293988.1"/>
    </source>
</evidence>
<dbReference type="AlphaFoldDB" id="A0A6G0QM92"/>
<comment type="caution">
    <text evidence="6">The sequence shown here is derived from an EMBL/GenBank/DDBJ whole genome shotgun (WGS) entry which is preliminary data.</text>
</comment>
<keyword evidence="3 5" id="KW-0964">Secreted</keyword>
<organism evidence="6 7">
    <name type="scientific">Phytophthora fragariae</name>
    <dbReference type="NCBI Taxonomy" id="53985"/>
    <lineage>
        <taxon>Eukaryota</taxon>
        <taxon>Sar</taxon>
        <taxon>Stramenopiles</taxon>
        <taxon>Oomycota</taxon>
        <taxon>Peronosporomycetes</taxon>
        <taxon>Peronosporales</taxon>
        <taxon>Peronosporaceae</taxon>
        <taxon>Phytophthora</taxon>
    </lineage>
</organism>
<comment type="subcellular location">
    <subcellularLocation>
        <location evidence="1 5">Secreted</location>
    </subcellularLocation>
</comment>
<accession>A0A6G0QM92</accession>
<evidence type="ECO:0000256" key="1">
    <source>
        <dbReference type="ARBA" id="ARBA00004613"/>
    </source>
</evidence>
<comment type="function">
    <text evidence="5">Effector that suppresses plant defense responses during pathogen infection.</text>
</comment>
<dbReference type="GO" id="GO:0005576">
    <property type="term" value="C:extracellular region"/>
    <property type="evidence" value="ECO:0007669"/>
    <property type="project" value="UniProtKB-SubCell"/>
</dbReference>
<evidence type="ECO:0000256" key="3">
    <source>
        <dbReference type="ARBA" id="ARBA00022525"/>
    </source>
</evidence>
<comment type="similarity">
    <text evidence="2 5">Belongs to the RxLR effector family.</text>
</comment>
<evidence type="ECO:0000313" key="7">
    <source>
        <dbReference type="Proteomes" id="UP000486351"/>
    </source>
</evidence>
<feature type="signal peptide" evidence="5">
    <location>
        <begin position="1"/>
        <end position="23"/>
    </location>
</feature>
<feature type="chain" id="PRO_5028510496" description="RxLR effector protein" evidence="5">
    <location>
        <begin position="24"/>
        <end position="90"/>
    </location>
</feature>
<comment type="domain">
    <text evidence="5">The RxLR-dEER motif acts to carry the protein into the host cell cytoplasm through binding to cell surface phosphatidylinositol-3-phosphate.</text>
</comment>
<dbReference type="Pfam" id="PF16810">
    <property type="entry name" value="RXLR"/>
    <property type="match status" value="1"/>
</dbReference>
<evidence type="ECO:0000256" key="2">
    <source>
        <dbReference type="ARBA" id="ARBA00010400"/>
    </source>
</evidence>